<sequence>MQGNQVAAIRRHKRLNQVVERQVQVLAQIPFLIEQEMRHRDLMQCSALVFGANVVIHAVGAVRIEFGCEVAVFIEQQIELVSQLGLHLFDTLHRVFTVFAILEIFGQFTQVHWAFLFGKMPMLNENVRHVRFQQRALIPSFSIKPTLNIVLCRWPLRSVV</sequence>
<reference evidence="1" key="1">
    <citation type="journal article" date="2021" name="Proc. Natl. Acad. Sci. U.S.A.">
        <title>A Catalog of Tens of Thousands of Viruses from Human Metagenomes Reveals Hidden Associations with Chronic Diseases.</title>
        <authorList>
            <person name="Tisza M.J."/>
            <person name="Buck C.B."/>
        </authorList>
    </citation>
    <scope>NUCLEOTIDE SEQUENCE</scope>
    <source>
        <strain evidence="1">Ctshb19</strain>
    </source>
</reference>
<name>A0A8S5UGG6_9CAUD</name>
<accession>A0A8S5UGG6</accession>
<proteinExistence type="predicted"/>
<organism evidence="1">
    <name type="scientific">Myoviridae sp. ctshb19</name>
    <dbReference type="NCBI Taxonomy" id="2825194"/>
    <lineage>
        <taxon>Viruses</taxon>
        <taxon>Duplodnaviria</taxon>
        <taxon>Heunggongvirae</taxon>
        <taxon>Uroviricota</taxon>
        <taxon>Caudoviricetes</taxon>
    </lineage>
</organism>
<protein>
    <submittedName>
        <fullName evidence="1">Uncharacterized protein</fullName>
    </submittedName>
</protein>
<evidence type="ECO:0000313" key="1">
    <source>
        <dbReference type="EMBL" id="DAF93573.1"/>
    </source>
</evidence>
<dbReference type="EMBL" id="BK016086">
    <property type="protein sequence ID" value="DAF93573.1"/>
    <property type="molecule type" value="Genomic_DNA"/>
</dbReference>